<protein>
    <submittedName>
        <fullName evidence="2">Uncharacterized protein</fullName>
    </submittedName>
</protein>
<organism evidence="2 3">
    <name type="scientific">Pleurodeles waltl</name>
    <name type="common">Iberian ribbed newt</name>
    <dbReference type="NCBI Taxonomy" id="8319"/>
    <lineage>
        <taxon>Eukaryota</taxon>
        <taxon>Metazoa</taxon>
        <taxon>Chordata</taxon>
        <taxon>Craniata</taxon>
        <taxon>Vertebrata</taxon>
        <taxon>Euteleostomi</taxon>
        <taxon>Amphibia</taxon>
        <taxon>Batrachia</taxon>
        <taxon>Caudata</taxon>
        <taxon>Salamandroidea</taxon>
        <taxon>Salamandridae</taxon>
        <taxon>Pleurodelinae</taxon>
        <taxon>Pleurodeles</taxon>
    </lineage>
</organism>
<keyword evidence="3" id="KW-1185">Reference proteome</keyword>
<feature type="region of interest" description="Disordered" evidence="1">
    <location>
        <begin position="1"/>
        <end position="156"/>
    </location>
</feature>
<dbReference type="EMBL" id="JANPWB010000005">
    <property type="protein sequence ID" value="KAJ1189317.1"/>
    <property type="molecule type" value="Genomic_DNA"/>
</dbReference>
<sequence length="156" mass="17595">MAVTPAAVRTAAFTRPKPSKYEGNFPKKLWAQFNKSKRLRPSVTDRSPPRFRTTPRSRRNSAPGALSGEPHIRVKDAETGEKGKPERKRSLESEDETRREPEERKGTESEENGREESGERRRNPAPLGSLKGDPETPSEFDRRHDQRRHVPGGASG</sequence>
<dbReference type="AlphaFoldDB" id="A0AAV7UNX1"/>
<evidence type="ECO:0000313" key="2">
    <source>
        <dbReference type="EMBL" id="KAJ1189317.1"/>
    </source>
</evidence>
<accession>A0AAV7UNX1</accession>
<proteinExistence type="predicted"/>
<comment type="caution">
    <text evidence="2">The sequence shown here is derived from an EMBL/GenBank/DDBJ whole genome shotgun (WGS) entry which is preliminary data.</text>
</comment>
<evidence type="ECO:0000313" key="3">
    <source>
        <dbReference type="Proteomes" id="UP001066276"/>
    </source>
</evidence>
<dbReference type="Proteomes" id="UP001066276">
    <property type="component" value="Chromosome 3_1"/>
</dbReference>
<name>A0AAV7UNX1_PLEWA</name>
<feature type="compositionally biased region" description="Basic and acidic residues" evidence="1">
    <location>
        <begin position="70"/>
        <end position="122"/>
    </location>
</feature>
<reference evidence="2" key="1">
    <citation type="journal article" date="2022" name="bioRxiv">
        <title>Sequencing and chromosome-scale assembly of the giantPleurodeles waltlgenome.</title>
        <authorList>
            <person name="Brown T."/>
            <person name="Elewa A."/>
            <person name="Iarovenko S."/>
            <person name="Subramanian E."/>
            <person name="Araus A.J."/>
            <person name="Petzold A."/>
            <person name="Susuki M."/>
            <person name="Suzuki K.-i.T."/>
            <person name="Hayashi T."/>
            <person name="Toyoda A."/>
            <person name="Oliveira C."/>
            <person name="Osipova E."/>
            <person name="Leigh N.D."/>
            <person name="Simon A."/>
            <person name="Yun M.H."/>
        </authorList>
    </citation>
    <scope>NUCLEOTIDE SEQUENCE</scope>
    <source>
        <strain evidence="2">20211129_DDA</strain>
        <tissue evidence="2">Liver</tissue>
    </source>
</reference>
<gene>
    <name evidence="2" type="ORF">NDU88_006065</name>
</gene>
<evidence type="ECO:0000256" key="1">
    <source>
        <dbReference type="SAM" id="MobiDB-lite"/>
    </source>
</evidence>